<feature type="active site" evidence="12">
    <location>
        <position position="129"/>
    </location>
</feature>
<feature type="domain" description="Peptidase S11 D-Ala-D-Ala carboxypeptidase A C-terminal" evidence="16">
    <location>
        <begin position="281"/>
        <end position="371"/>
    </location>
</feature>
<dbReference type="GO" id="GO:0008360">
    <property type="term" value="P:regulation of cell shape"/>
    <property type="evidence" value="ECO:0007669"/>
    <property type="project" value="UniProtKB-KW"/>
</dbReference>
<keyword evidence="8" id="KW-0133">Cell shape</keyword>
<dbReference type="Pfam" id="PF00768">
    <property type="entry name" value="Peptidase_S11"/>
    <property type="match status" value="1"/>
</dbReference>
<evidence type="ECO:0000256" key="13">
    <source>
        <dbReference type="PIRSR" id="PIRSR618044-2"/>
    </source>
</evidence>
<evidence type="ECO:0000256" key="15">
    <source>
        <dbReference type="SAM" id="SignalP"/>
    </source>
</evidence>
<evidence type="ECO:0000313" key="17">
    <source>
        <dbReference type="EMBL" id="CAA9889857.1"/>
    </source>
</evidence>
<dbReference type="RefSeq" id="WP_174624833.1">
    <property type="nucleotide sequence ID" value="NZ_CADCXN010000041.1"/>
</dbReference>
<dbReference type="AlphaFoldDB" id="A0A8S0XRA3"/>
<comment type="pathway">
    <text evidence="1">Cell wall biogenesis; peptidoglycan biosynthesis.</text>
</comment>
<dbReference type="InterPro" id="IPR018044">
    <property type="entry name" value="Peptidase_S11"/>
</dbReference>
<dbReference type="PANTHER" id="PTHR21581">
    <property type="entry name" value="D-ALANYL-D-ALANINE CARBOXYPEPTIDASE"/>
    <property type="match status" value="1"/>
</dbReference>
<evidence type="ECO:0000256" key="8">
    <source>
        <dbReference type="ARBA" id="ARBA00022960"/>
    </source>
</evidence>
<evidence type="ECO:0000256" key="9">
    <source>
        <dbReference type="ARBA" id="ARBA00022984"/>
    </source>
</evidence>
<dbReference type="Pfam" id="PF07943">
    <property type="entry name" value="PBP5_C"/>
    <property type="match status" value="1"/>
</dbReference>
<keyword evidence="9" id="KW-0573">Peptidoglycan synthesis</keyword>
<comment type="caution">
    <text evidence="17">The sequence shown here is derived from an EMBL/GenBank/DDBJ whole genome shotgun (WGS) entry which is preliminary data.</text>
</comment>
<dbReference type="SMART" id="SM00936">
    <property type="entry name" value="PBP5_C"/>
    <property type="match status" value="1"/>
</dbReference>
<dbReference type="GO" id="GO:0071555">
    <property type="term" value="P:cell wall organization"/>
    <property type="evidence" value="ECO:0007669"/>
    <property type="project" value="UniProtKB-KW"/>
</dbReference>
<evidence type="ECO:0000256" key="3">
    <source>
        <dbReference type="ARBA" id="ARBA00012448"/>
    </source>
</evidence>
<evidence type="ECO:0000256" key="7">
    <source>
        <dbReference type="ARBA" id="ARBA00022801"/>
    </source>
</evidence>
<evidence type="ECO:0000256" key="1">
    <source>
        <dbReference type="ARBA" id="ARBA00004752"/>
    </source>
</evidence>
<feature type="active site" description="Proton acceptor" evidence="12">
    <location>
        <position position="72"/>
    </location>
</feature>
<evidence type="ECO:0000256" key="5">
    <source>
        <dbReference type="ARBA" id="ARBA00022670"/>
    </source>
</evidence>
<comment type="similarity">
    <text evidence="2 14">Belongs to the peptidase S11 family.</text>
</comment>
<dbReference type="GO" id="GO:0009252">
    <property type="term" value="P:peptidoglycan biosynthetic process"/>
    <property type="evidence" value="ECO:0007669"/>
    <property type="project" value="UniProtKB-KW"/>
</dbReference>
<keyword evidence="6 15" id="KW-0732">Signal</keyword>
<dbReference type="InterPro" id="IPR037167">
    <property type="entry name" value="Peptidase_S11_C_sf"/>
</dbReference>
<reference evidence="17 18" key="1">
    <citation type="submission" date="2020-02" db="EMBL/GenBank/DDBJ databases">
        <authorList>
            <person name="Hogendoorn C."/>
        </authorList>
    </citation>
    <scope>NUCLEOTIDE SEQUENCE [LARGE SCALE GENOMIC DNA]</scope>
    <source>
        <strain evidence="17">METHB21</strain>
    </source>
</reference>
<dbReference type="EMBL" id="CADCXN010000041">
    <property type="protein sequence ID" value="CAA9889857.1"/>
    <property type="molecule type" value="Genomic_DNA"/>
</dbReference>
<dbReference type="InterPro" id="IPR001967">
    <property type="entry name" value="Peptidase_S11_N"/>
</dbReference>
<evidence type="ECO:0000256" key="4">
    <source>
        <dbReference type="ARBA" id="ARBA00022645"/>
    </source>
</evidence>
<evidence type="ECO:0000256" key="2">
    <source>
        <dbReference type="ARBA" id="ARBA00007164"/>
    </source>
</evidence>
<sequence>MISFKDFSRFQFFLFFVFLFPAAPANSDNAEILTPPAPLVAAISYILLDFNTGKVLAENNADAKVAPASLTKIMTVYVVFRELGNGHLHLEDNATISKKAWQTTGSRMFIEVNNQVKVGDLLKGVIIQSGNDASVALAEHVAGNELTFADMMNQHAKRLGMTNSHFLNADGLPNPDHYTTARDLAILTRALIKEFPDYYRWFSEKEFTFNKITQQNRNKLLWRDATVDGVKTGFTDDAGYCLVASALRDNMRLISVVMGTKSVNARANENQNLLNYGFRFFETHRLYQGKTSLSETRIWKGDSKNLQLGLAEDLFVTIPRRHYNDLKAVITIDKNITAPVREGQKLGSVNVALKDEVLANQDLIALKTVDKGSLFQRLYDEALLVVDKQNGK</sequence>
<protein>
    <recommendedName>
        <fullName evidence="3">serine-type D-Ala-D-Ala carboxypeptidase</fullName>
        <ecNumber evidence="3">3.4.16.4</ecNumber>
    </recommendedName>
</protein>
<evidence type="ECO:0000256" key="12">
    <source>
        <dbReference type="PIRSR" id="PIRSR618044-1"/>
    </source>
</evidence>
<dbReference type="PRINTS" id="PR00725">
    <property type="entry name" value="DADACBPTASE1"/>
</dbReference>
<dbReference type="Gene3D" id="2.60.410.10">
    <property type="entry name" value="D-Ala-D-Ala carboxypeptidase, C-terminal domain"/>
    <property type="match status" value="1"/>
</dbReference>
<dbReference type="Proteomes" id="UP000494216">
    <property type="component" value="Unassembled WGS sequence"/>
</dbReference>
<feature type="active site" description="Acyl-ester intermediate" evidence="12">
    <location>
        <position position="69"/>
    </location>
</feature>
<dbReference type="InterPro" id="IPR012907">
    <property type="entry name" value="Peptidase_S11_C"/>
</dbReference>
<dbReference type="GO" id="GO:0009002">
    <property type="term" value="F:serine-type D-Ala-D-Ala carboxypeptidase activity"/>
    <property type="evidence" value="ECO:0007669"/>
    <property type="project" value="UniProtKB-EC"/>
</dbReference>
<evidence type="ECO:0000259" key="16">
    <source>
        <dbReference type="SMART" id="SM00936"/>
    </source>
</evidence>
<accession>A0A8S0XRA3</accession>
<dbReference type="InterPro" id="IPR012338">
    <property type="entry name" value="Beta-lactam/transpept-like"/>
</dbReference>
<keyword evidence="18" id="KW-1185">Reference proteome</keyword>
<dbReference type="EC" id="3.4.16.4" evidence="3"/>
<evidence type="ECO:0000256" key="14">
    <source>
        <dbReference type="RuleBase" id="RU004016"/>
    </source>
</evidence>
<dbReference type="Gene3D" id="3.40.710.10">
    <property type="entry name" value="DD-peptidase/beta-lactamase superfamily"/>
    <property type="match status" value="1"/>
</dbReference>
<comment type="catalytic activity">
    <reaction evidence="11">
        <text>Preferential cleavage: (Ac)2-L-Lys-D-Ala-|-D-Ala. Also transpeptidation of peptidyl-alanyl moieties that are N-acyl substituents of D-alanine.</text>
        <dbReference type="EC" id="3.4.16.4"/>
    </reaction>
</comment>
<feature type="binding site" evidence="13">
    <location>
        <position position="231"/>
    </location>
    <ligand>
        <name>substrate</name>
    </ligand>
</feature>
<feature type="chain" id="PRO_5035930247" description="serine-type D-Ala-D-Ala carboxypeptidase" evidence="15">
    <location>
        <begin position="26"/>
        <end position="392"/>
    </location>
</feature>
<proteinExistence type="inferred from homology"/>
<organism evidence="17 18">
    <name type="scientific">Candidatus Methylobacter favarea</name>
    <dbReference type="NCBI Taxonomy" id="2707345"/>
    <lineage>
        <taxon>Bacteria</taxon>
        <taxon>Pseudomonadati</taxon>
        <taxon>Pseudomonadota</taxon>
        <taxon>Gammaproteobacteria</taxon>
        <taxon>Methylococcales</taxon>
        <taxon>Methylococcaceae</taxon>
        <taxon>Methylobacter</taxon>
    </lineage>
</organism>
<feature type="signal peptide" evidence="15">
    <location>
        <begin position="1"/>
        <end position="25"/>
    </location>
</feature>
<keyword evidence="5" id="KW-0645">Protease</keyword>
<keyword evidence="10" id="KW-0961">Cell wall biogenesis/degradation</keyword>
<name>A0A8S0XRA3_9GAMM</name>
<gene>
    <name evidence="17" type="primary">dacC</name>
    <name evidence="17" type="ORF">METHB2_140044</name>
</gene>
<evidence type="ECO:0000256" key="11">
    <source>
        <dbReference type="ARBA" id="ARBA00034000"/>
    </source>
</evidence>
<evidence type="ECO:0000256" key="6">
    <source>
        <dbReference type="ARBA" id="ARBA00022729"/>
    </source>
</evidence>
<dbReference type="GO" id="GO:0006508">
    <property type="term" value="P:proteolysis"/>
    <property type="evidence" value="ECO:0007669"/>
    <property type="project" value="UniProtKB-KW"/>
</dbReference>
<dbReference type="SUPFAM" id="SSF56601">
    <property type="entry name" value="beta-lactamase/transpeptidase-like"/>
    <property type="match status" value="1"/>
</dbReference>
<dbReference type="PANTHER" id="PTHR21581:SF6">
    <property type="entry name" value="TRAFFICKING PROTEIN PARTICLE COMPLEX SUBUNIT 12"/>
    <property type="match status" value="1"/>
</dbReference>
<evidence type="ECO:0000313" key="18">
    <source>
        <dbReference type="Proteomes" id="UP000494216"/>
    </source>
</evidence>
<keyword evidence="4 17" id="KW-0121">Carboxypeptidase</keyword>
<evidence type="ECO:0000256" key="10">
    <source>
        <dbReference type="ARBA" id="ARBA00023316"/>
    </source>
</evidence>
<keyword evidence="7 17" id="KW-0378">Hydrolase</keyword>